<evidence type="ECO:0000259" key="1">
    <source>
        <dbReference type="Pfam" id="PF06985"/>
    </source>
</evidence>
<dbReference type="OrthoDB" id="674604at2759"/>
<organism evidence="3 4">
    <name type="scientific">Hyaloscypha hepaticicola</name>
    <dbReference type="NCBI Taxonomy" id="2082293"/>
    <lineage>
        <taxon>Eukaryota</taxon>
        <taxon>Fungi</taxon>
        <taxon>Dikarya</taxon>
        <taxon>Ascomycota</taxon>
        <taxon>Pezizomycotina</taxon>
        <taxon>Leotiomycetes</taxon>
        <taxon>Helotiales</taxon>
        <taxon>Hyaloscyphaceae</taxon>
        <taxon>Hyaloscypha</taxon>
    </lineage>
</organism>
<keyword evidence="4" id="KW-1185">Reference proteome</keyword>
<dbReference type="PANTHER" id="PTHR10622">
    <property type="entry name" value="HET DOMAIN-CONTAINING PROTEIN"/>
    <property type="match status" value="1"/>
</dbReference>
<name>A0A2J6PQ29_9HELO</name>
<dbReference type="InterPro" id="IPR010730">
    <property type="entry name" value="HET"/>
</dbReference>
<proteinExistence type="predicted"/>
<dbReference type="EMBL" id="KZ613508">
    <property type="protein sequence ID" value="PMD16140.1"/>
    <property type="molecule type" value="Genomic_DNA"/>
</dbReference>
<dbReference type="Proteomes" id="UP000235672">
    <property type="component" value="Unassembled WGS sequence"/>
</dbReference>
<dbReference type="Pfam" id="PF06985">
    <property type="entry name" value="HET"/>
    <property type="match status" value="1"/>
</dbReference>
<sequence length="261" mass="30463">MRLLNALTKQFEEFYDKVPRYAILSHTWGPDELTFKRMEQKGYVPSKKIDGCCEQALKDGLNFVWVDTCCIDKSSSAELSEAINSMWDWYYRAAECYAYLSDVPPDNKAEEANSKFSQSRWFTRGWTLQELIAPRKVIFYDEAWDRIGRKSDFDDDWEFTQRLSKITGIDDLVLSQRSLFRDYSVAQRMSWASNRTTTRLEDCAYSLLGLFEINMPLLYGEGNRAFQRLQEEILRASDDESLFAWGYGKLLRRGSDPPTTP</sequence>
<gene>
    <name evidence="3" type="ORF">NA56DRAFT_681780</name>
</gene>
<dbReference type="InterPro" id="IPR058525">
    <property type="entry name" value="DUF8212"/>
</dbReference>
<evidence type="ECO:0000313" key="3">
    <source>
        <dbReference type="EMBL" id="PMD16140.1"/>
    </source>
</evidence>
<feature type="domain" description="DUF8212" evidence="2">
    <location>
        <begin position="224"/>
        <end position="247"/>
    </location>
</feature>
<accession>A0A2J6PQ29</accession>
<dbReference type="AlphaFoldDB" id="A0A2J6PQ29"/>
<protein>
    <submittedName>
        <fullName evidence="3">HET-domain-containing protein</fullName>
    </submittedName>
</protein>
<reference evidence="3 4" key="1">
    <citation type="submission" date="2016-05" db="EMBL/GenBank/DDBJ databases">
        <title>A degradative enzymes factory behind the ericoid mycorrhizal symbiosis.</title>
        <authorList>
            <consortium name="DOE Joint Genome Institute"/>
            <person name="Martino E."/>
            <person name="Morin E."/>
            <person name="Grelet G."/>
            <person name="Kuo A."/>
            <person name="Kohler A."/>
            <person name="Daghino S."/>
            <person name="Barry K."/>
            <person name="Choi C."/>
            <person name="Cichocki N."/>
            <person name="Clum A."/>
            <person name="Copeland A."/>
            <person name="Hainaut M."/>
            <person name="Haridas S."/>
            <person name="Labutti K."/>
            <person name="Lindquist E."/>
            <person name="Lipzen A."/>
            <person name="Khouja H.-R."/>
            <person name="Murat C."/>
            <person name="Ohm R."/>
            <person name="Olson A."/>
            <person name="Spatafora J."/>
            <person name="Veneault-Fourrey C."/>
            <person name="Henrissat B."/>
            <person name="Grigoriev I."/>
            <person name="Martin F."/>
            <person name="Perotto S."/>
        </authorList>
    </citation>
    <scope>NUCLEOTIDE SEQUENCE [LARGE SCALE GENOMIC DNA]</scope>
    <source>
        <strain evidence="3 4">UAMH 7357</strain>
    </source>
</reference>
<dbReference type="Pfam" id="PF26640">
    <property type="entry name" value="DUF8212"/>
    <property type="match status" value="1"/>
</dbReference>
<evidence type="ECO:0000313" key="4">
    <source>
        <dbReference type="Proteomes" id="UP000235672"/>
    </source>
</evidence>
<evidence type="ECO:0000259" key="2">
    <source>
        <dbReference type="Pfam" id="PF26640"/>
    </source>
</evidence>
<dbReference type="PANTHER" id="PTHR10622:SF10">
    <property type="entry name" value="HET DOMAIN-CONTAINING PROTEIN"/>
    <property type="match status" value="1"/>
</dbReference>
<feature type="domain" description="Heterokaryon incompatibility" evidence="1">
    <location>
        <begin position="21"/>
        <end position="103"/>
    </location>
</feature>